<feature type="region of interest" description="Disordered" evidence="2">
    <location>
        <begin position="418"/>
        <end position="463"/>
    </location>
</feature>
<dbReference type="EMBL" id="MU006321">
    <property type="protein sequence ID" value="KAF2847962.1"/>
    <property type="molecule type" value="Genomic_DNA"/>
</dbReference>
<dbReference type="Proteomes" id="UP000799423">
    <property type="component" value="Unassembled WGS sequence"/>
</dbReference>
<feature type="compositionally biased region" description="Polar residues" evidence="2">
    <location>
        <begin position="121"/>
        <end position="133"/>
    </location>
</feature>
<accession>A0A6A7AXW4</accession>
<dbReference type="Pfam" id="PF00096">
    <property type="entry name" value="zf-C2H2"/>
    <property type="match status" value="1"/>
</dbReference>
<keyword evidence="5" id="KW-1185">Reference proteome</keyword>
<feature type="compositionally biased region" description="Polar residues" evidence="2">
    <location>
        <begin position="360"/>
        <end position="370"/>
    </location>
</feature>
<feature type="compositionally biased region" description="Low complexity" evidence="2">
    <location>
        <begin position="17"/>
        <end position="27"/>
    </location>
</feature>
<keyword evidence="1" id="KW-0862">Zinc</keyword>
<feature type="compositionally biased region" description="Polar residues" evidence="2">
    <location>
        <begin position="155"/>
        <end position="197"/>
    </location>
</feature>
<feature type="region of interest" description="Disordered" evidence="2">
    <location>
        <begin position="1"/>
        <end position="27"/>
    </location>
</feature>
<feature type="domain" description="C2H2-type" evidence="3">
    <location>
        <begin position="619"/>
        <end position="655"/>
    </location>
</feature>
<feature type="compositionally biased region" description="Polar residues" evidence="2">
    <location>
        <begin position="338"/>
        <end position="348"/>
    </location>
</feature>
<name>A0A6A7AXW4_9PLEO</name>
<dbReference type="GO" id="GO:0008270">
    <property type="term" value="F:zinc ion binding"/>
    <property type="evidence" value="ECO:0007669"/>
    <property type="project" value="UniProtKB-KW"/>
</dbReference>
<keyword evidence="1" id="KW-0863">Zinc-finger</keyword>
<feature type="compositionally biased region" description="Low complexity" evidence="2">
    <location>
        <begin position="137"/>
        <end position="153"/>
    </location>
</feature>
<evidence type="ECO:0000256" key="1">
    <source>
        <dbReference type="PROSITE-ProRule" id="PRU00042"/>
    </source>
</evidence>
<keyword evidence="1" id="KW-0479">Metal-binding</keyword>
<dbReference type="PROSITE" id="PS50157">
    <property type="entry name" value="ZINC_FINGER_C2H2_2"/>
    <property type="match status" value="2"/>
</dbReference>
<feature type="compositionally biased region" description="Polar residues" evidence="2">
    <location>
        <begin position="511"/>
        <end position="522"/>
    </location>
</feature>
<dbReference type="Gene3D" id="3.30.160.60">
    <property type="entry name" value="Classic Zinc Finger"/>
    <property type="match status" value="1"/>
</dbReference>
<evidence type="ECO:0000313" key="4">
    <source>
        <dbReference type="EMBL" id="KAF2847962.1"/>
    </source>
</evidence>
<evidence type="ECO:0000259" key="3">
    <source>
        <dbReference type="PROSITE" id="PS50157"/>
    </source>
</evidence>
<dbReference type="OrthoDB" id="7295497at2759"/>
<dbReference type="InterPro" id="IPR051061">
    <property type="entry name" value="Zinc_finger_trans_reg"/>
</dbReference>
<dbReference type="AlphaFoldDB" id="A0A6A7AXW4"/>
<evidence type="ECO:0000256" key="2">
    <source>
        <dbReference type="SAM" id="MobiDB-lite"/>
    </source>
</evidence>
<reference evidence="4" key="1">
    <citation type="submission" date="2020-01" db="EMBL/GenBank/DDBJ databases">
        <authorList>
            <consortium name="DOE Joint Genome Institute"/>
            <person name="Haridas S."/>
            <person name="Albert R."/>
            <person name="Binder M."/>
            <person name="Bloem J."/>
            <person name="Labutti K."/>
            <person name="Salamov A."/>
            <person name="Andreopoulos B."/>
            <person name="Baker S.E."/>
            <person name="Barry K."/>
            <person name="Bills G."/>
            <person name="Bluhm B.H."/>
            <person name="Cannon C."/>
            <person name="Castanera R."/>
            <person name="Culley D.E."/>
            <person name="Daum C."/>
            <person name="Ezra D."/>
            <person name="Gonzalez J.B."/>
            <person name="Henrissat B."/>
            <person name="Kuo A."/>
            <person name="Liang C."/>
            <person name="Lipzen A."/>
            <person name="Lutzoni F."/>
            <person name="Magnuson J."/>
            <person name="Mondo S."/>
            <person name="Nolan M."/>
            <person name="Ohm R."/>
            <person name="Pangilinan J."/>
            <person name="Park H.-J."/>
            <person name="Ramirez L."/>
            <person name="Alfaro M."/>
            <person name="Sun H."/>
            <person name="Tritt A."/>
            <person name="Yoshinaga Y."/>
            <person name="Zwiers L.-H."/>
            <person name="Turgeon B.G."/>
            <person name="Goodwin S.B."/>
            <person name="Spatafora J.W."/>
            <person name="Crous P.W."/>
            <person name="Grigoriev I.V."/>
        </authorList>
    </citation>
    <scope>NUCLEOTIDE SEQUENCE</scope>
    <source>
        <strain evidence="4">IPT5</strain>
    </source>
</reference>
<dbReference type="PANTHER" id="PTHR46179">
    <property type="entry name" value="ZINC FINGER PROTEIN"/>
    <property type="match status" value="1"/>
</dbReference>
<dbReference type="GO" id="GO:0006357">
    <property type="term" value="P:regulation of transcription by RNA polymerase II"/>
    <property type="evidence" value="ECO:0007669"/>
    <property type="project" value="TreeGrafter"/>
</dbReference>
<feature type="compositionally biased region" description="Polar residues" evidence="2">
    <location>
        <begin position="445"/>
        <end position="463"/>
    </location>
</feature>
<dbReference type="GO" id="GO:0005634">
    <property type="term" value="C:nucleus"/>
    <property type="evidence" value="ECO:0007669"/>
    <property type="project" value="TreeGrafter"/>
</dbReference>
<proteinExistence type="predicted"/>
<feature type="region of interest" description="Disordered" evidence="2">
    <location>
        <begin position="121"/>
        <end position="197"/>
    </location>
</feature>
<feature type="compositionally biased region" description="Low complexity" evidence="2">
    <location>
        <begin position="535"/>
        <end position="544"/>
    </location>
</feature>
<dbReference type="PANTHER" id="PTHR46179:SF19">
    <property type="entry name" value="C2H2 FINGER DOMAIN TRANSCRIPTION FACTOR (EUROFUNG)-RELATED"/>
    <property type="match status" value="1"/>
</dbReference>
<feature type="compositionally biased region" description="Polar residues" evidence="2">
    <location>
        <begin position="304"/>
        <end position="318"/>
    </location>
</feature>
<dbReference type="SMART" id="SM00355">
    <property type="entry name" value="ZnF_C2H2"/>
    <property type="match status" value="3"/>
</dbReference>
<feature type="compositionally biased region" description="Polar residues" evidence="2">
    <location>
        <begin position="100"/>
        <end position="109"/>
    </location>
</feature>
<feature type="compositionally biased region" description="Low complexity" evidence="2">
    <location>
        <begin position="82"/>
        <end position="99"/>
    </location>
</feature>
<dbReference type="PROSITE" id="PS00028">
    <property type="entry name" value="ZINC_FINGER_C2H2_1"/>
    <property type="match status" value="1"/>
</dbReference>
<feature type="region of interest" description="Disordered" evidence="2">
    <location>
        <begin position="332"/>
        <end position="383"/>
    </location>
</feature>
<feature type="region of interest" description="Disordered" evidence="2">
    <location>
        <begin position="82"/>
        <end position="109"/>
    </location>
</feature>
<gene>
    <name evidence="4" type="ORF">T440DRAFT_402252</name>
</gene>
<feature type="region of interest" description="Disordered" evidence="2">
    <location>
        <begin position="511"/>
        <end position="552"/>
    </location>
</feature>
<feature type="domain" description="C2H2-type" evidence="3">
    <location>
        <begin position="570"/>
        <end position="600"/>
    </location>
</feature>
<dbReference type="InterPro" id="IPR013087">
    <property type="entry name" value="Znf_C2H2_type"/>
</dbReference>
<organism evidence="4 5">
    <name type="scientific">Plenodomus tracheiphilus IPT5</name>
    <dbReference type="NCBI Taxonomy" id="1408161"/>
    <lineage>
        <taxon>Eukaryota</taxon>
        <taxon>Fungi</taxon>
        <taxon>Dikarya</taxon>
        <taxon>Ascomycota</taxon>
        <taxon>Pezizomycotina</taxon>
        <taxon>Dothideomycetes</taxon>
        <taxon>Pleosporomycetidae</taxon>
        <taxon>Pleosporales</taxon>
        <taxon>Pleosporineae</taxon>
        <taxon>Leptosphaeriaceae</taxon>
        <taxon>Plenodomus</taxon>
    </lineage>
</organism>
<evidence type="ECO:0000313" key="5">
    <source>
        <dbReference type="Proteomes" id="UP000799423"/>
    </source>
</evidence>
<sequence>MLALPTRRQHHQTPAISSPSLSQQTYQPLPQQYPVPQLFDQKLLNDYLESQQQAFGNSIDVASGSYMTSVYPDYANPAIRVQQSTPTPQSQQTGFSQTPMLSANSNNTGLESWQSYSAMQAQSLQAPAQNQIKSHQRASSSSSVGSSASQYQAVGPSTSYQSFSNHLPTPTPTPTQDSFMNSSNYTNYTPTSGNMDQTMSAHMSMKQALMEQSDDVPDFAHSARQSVSSYGHDSPATPHTAQDELDYKIPTTGETFHKIDSWLFDKYCTYYPDLDSRPVPKFERTYTDIAADNFYDPSAVAAPPTSQSKPAQSSLLSPYRSNTTENVQRALQAAQYARSHSPTSTASRGDSPFRRGSPYRQPSSNFNSPMVGSAAAAREHTRRADAAYAMKSQMQSNEEAEVKTISPKDALLDYRENEEDSKVPLFPDSGANEYDGQYNGGDQYRNATQSSFDTSSQSYQRENWQTPQYSQNFPTASAPSLQQSTGFNFITPSSVQANLHALPLAATSQYRSTPSNMSSAVEQTPEFPAHLTSMESSASEAEPPNGSQNSVLSDRYLTKPASTGADSGTYSCTYHGCSQRFETPQKLQKHKREGHRNANLSNAMTSAAILERNSQAGPHKCERINPTTGKPCNTVFSRPYDLTRHEDTIHNGRKQKVRCALCVEDKTFSRNDALTRHMRVVHPEVDFPGKHRRRGGNHD</sequence>
<feature type="region of interest" description="Disordered" evidence="2">
    <location>
        <begin position="298"/>
        <end position="318"/>
    </location>
</feature>
<protein>
    <recommendedName>
        <fullName evidence="3">C2H2-type domain-containing protein</fullName>
    </recommendedName>
</protein>